<feature type="transmembrane region" description="Helical" evidence="6">
    <location>
        <begin position="36"/>
        <end position="57"/>
    </location>
</feature>
<evidence type="ECO:0000256" key="4">
    <source>
        <dbReference type="ARBA" id="ARBA00022989"/>
    </source>
</evidence>
<dbReference type="EMBL" id="JNOM01000018">
    <property type="protein sequence ID" value="KNG90195.1"/>
    <property type="molecule type" value="Genomic_DNA"/>
</dbReference>
<dbReference type="InterPro" id="IPR024512">
    <property type="entry name" value="Ser_palmitoyltrfase_ssu-like"/>
</dbReference>
<evidence type="ECO:0000313" key="7">
    <source>
        <dbReference type="EMBL" id="KNG90195.1"/>
    </source>
</evidence>
<keyword evidence="8" id="KW-1185">Reference proteome</keyword>
<keyword evidence="2 6" id="KW-0812">Transmembrane</keyword>
<dbReference type="Proteomes" id="UP000037505">
    <property type="component" value="Unassembled WGS sequence"/>
</dbReference>
<reference evidence="7 8" key="1">
    <citation type="submission" date="2014-06" db="EMBL/GenBank/DDBJ databases">
        <title>The Genome of the Aflatoxigenic Filamentous Fungus Aspergillus nomius.</title>
        <authorList>
            <person name="Moore M.G."/>
            <person name="Shannon B.M."/>
            <person name="Brian M.M."/>
        </authorList>
    </citation>
    <scope>NUCLEOTIDE SEQUENCE [LARGE SCALE GENOMIC DNA]</scope>
    <source>
        <strain evidence="7 8">NRRL 13137</strain>
    </source>
</reference>
<dbReference type="STRING" id="1509407.A0A0L1JEH9"/>
<proteinExistence type="predicted"/>
<comment type="caution">
    <text evidence="7">The sequence shown here is derived from an EMBL/GenBank/DDBJ whole genome shotgun (WGS) entry which is preliminary data.</text>
</comment>
<name>A0A0L1JEH9_ASPN3</name>
<evidence type="ECO:0000256" key="5">
    <source>
        <dbReference type="ARBA" id="ARBA00023136"/>
    </source>
</evidence>
<keyword evidence="4 6" id="KW-1133">Transmembrane helix</keyword>
<dbReference type="GeneID" id="26803161"/>
<evidence type="ECO:0000256" key="2">
    <source>
        <dbReference type="ARBA" id="ARBA00022692"/>
    </source>
</evidence>
<keyword evidence="3" id="KW-0256">Endoplasmic reticulum</keyword>
<comment type="subcellular location">
    <subcellularLocation>
        <location evidence="1">Endoplasmic reticulum membrane</location>
        <topology evidence="1">Multi-pass membrane protein</topology>
    </subcellularLocation>
</comment>
<evidence type="ECO:0000256" key="6">
    <source>
        <dbReference type="SAM" id="Phobius"/>
    </source>
</evidence>
<dbReference type="RefSeq" id="XP_015411118.1">
    <property type="nucleotide sequence ID" value="XM_015546614.1"/>
</dbReference>
<evidence type="ECO:0000256" key="3">
    <source>
        <dbReference type="ARBA" id="ARBA00022824"/>
    </source>
</evidence>
<sequence length="188" mass="21648">MALLWIPASFARWIRLKIYQYEVTFAVYMLTPTEKFIFNSLLLTLISMIITAIYVYLPDHIRSIYGHLYYYWAGERPFISSALPSISSVFRETGTQALEVMYETAKIMLLLPPIRSANYKFLDCWQWRAILSFFLSPVWAVADCGYPVSVQLKRDPIGAISCVMPLSTYLGIISTFPPLTHFWSLSMG</sequence>
<gene>
    <name evidence="7" type="ORF">ANOM_001357</name>
</gene>
<dbReference type="Pfam" id="PF11779">
    <property type="entry name" value="SPT_ssu-like"/>
    <property type="match status" value="1"/>
</dbReference>
<dbReference type="GO" id="GO:0005789">
    <property type="term" value="C:endoplasmic reticulum membrane"/>
    <property type="evidence" value="ECO:0007669"/>
    <property type="project" value="UniProtKB-SubCell"/>
</dbReference>
<dbReference type="OrthoDB" id="202672at2759"/>
<accession>A0A0L1JEH9</accession>
<evidence type="ECO:0000256" key="1">
    <source>
        <dbReference type="ARBA" id="ARBA00004477"/>
    </source>
</evidence>
<organism evidence="7 8">
    <name type="scientific">Aspergillus nomiae NRRL (strain ATCC 15546 / NRRL 13137 / CBS 260.88 / M93)</name>
    <dbReference type="NCBI Taxonomy" id="1509407"/>
    <lineage>
        <taxon>Eukaryota</taxon>
        <taxon>Fungi</taxon>
        <taxon>Dikarya</taxon>
        <taxon>Ascomycota</taxon>
        <taxon>Pezizomycotina</taxon>
        <taxon>Eurotiomycetes</taxon>
        <taxon>Eurotiomycetidae</taxon>
        <taxon>Eurotiales</taxon>
        <taxon>Aspergillaceae</taxon>
        <taxon>Aspergillus</taxon>
        <taxon>Aspergillus subgen. Circumdati</taxon>
    </lineage>
</organism>
<keyword evidence="5 6" id="KW-0472">Membrane</keyword>
<dbReference type="AlphaFoldDB" id="A0A0L1JEH9"/>
<protein>
    <submittedName>
        <fullName evidence="7">Uncharacterized protein</fullName>
    </submittedName>
</protein>
<evidence type="ECO:0000313" key="8">
    <source>
        <dbReference type="Proteomes" id="UP000037505"/>
    </source>
</evidence>